<evidence type="ECO:0000313" key="2">
    <source>
        <dbReference type="EMBL" id="QOY54626.1"/>
    </source>
</evidence>
<dbReference type="InterPro" id="IPR014880">
    <property type="entry name" value="SoxZ_dom"/>
</dbReference>
<evidence type="ECO:0000259" key="1">
    <source>
        <dbReference type="Pfam" id="PF08770"/>
    </source>
</evidence>
<dbReference type="AlphaFoldDB" id="A0A7S7RQF6"/>
<keyword evidence="3" id="KW-1185">Reference proteome</keyword>
<dbReference type="RefSeq" id="WP_194366671.1">
    <property type="nucleotide sequence ID" value="NZ_CP054493.1"/>
</dbReference>
<dbReference type="SUPFAM" id="SSF81296">
    <property type="entry name" value="E set domains"/>
    <property type="match status" value="1"/>
</dbReference>
<evidence type="ECO:0000313" key="3">
    <source>
        <dbReference type="Proteomes" id="UP000593836"/>
    </source>
</evidence>
<dbReference type="Pfam" id="PF08770">
    <property type="entry name" value="SoxZ"/>
    <property type="match status" value="1"/>
</dbReference>
<feature type="domain" description="Sulphur oxidation protein SoxZ" evidence="1">
    <location>
        <begin position="3"/>
        <end position="94"/>
    </location>
</feature>
<proteinExistence type="predicted"/>
<organism evidence="2 3">
    <name type="scientific">Candidatus Sulfurimonas marisnigri</name>
    <dbReference type="NCBI Taxonomy" id="2740405"/>
    <lineage>
        <taxon>Bacteria</taxon>
        <taxon>Pseudomonadati</taxon>
        <taxon>Campylobacterota</taxon>
        <taxon>Epsilonproteobacteria</taxon>
        <taxon>Campylobacterales</taxon>
        <taxon>Sulfurimonadaceae</taxon>
        <taxon>Sulfurimonas</taxon>
    </lineage>
</organism>
<gene>
    <name evidence="2" type="primary">soxZ</name>
    <name evidence="2" type="ORF">HUE87_12325</name>
</gene>
<protein>
    <submittedName>
        <fullName evidence="2">Thiosulfate oxidation carrier complex protein SoxZ</fullName>
    </submittedName>
</protein>
<dbReference type="InterPro" id="IPR013783">
    <property type="entry name" value="Ig-like_fold"/>
</dbReference>
<dbReference type="EMBL" id="CP054493">
    <property type="protein sequence ID" value="QOY54626.1"/>
    <property type="molecule type" value="Genomic_DNA"/>
</dbReference>
<dbReference type="KEGG" id="smas:HUE87_12325"/>
<dbReference type="NCBIfam" id="TIGR04490">
    <property type="entry name" value="SoxZ_true"/>
    <property type="match status" value="1"/>
</dbReference>
<dbReference type="Proteomes" id="UP000593836">
    <property type="component" value="Chromosome"/>
</dbReference>
<dbReference type="InterPro" id="IPR030995">
    <property type="entry name" value="SoxZ"/>
</dbReference>
<sequence length="97" mass="10686">MKVKAKLKKGVVEVKVLAKSPMAGKEEAKLKKINVEFITHMTAKLNGTVVWEASTGPFLSKDPYFQFSFTGAKEGDTIDIDWVNNLGKTAKASKKIK</sequence>
<accession>A0A7S7RQF6</accession>
<name>A0A7S7RQF6_9BACT</name>
<reference evidence="2 3" key="1">
    <citation type="submission" date="2020-05" db="EMBL/GenBank/DDBJ databases">
        <title>Sulfurimonas marisnigri, sp. nov., and Sulfurimonas baltica, sp. nov., manganese oxide reducing chemolithoautotrophs of the class Epsilonproteobacteria isolated from the pelagic redoxclines of the Black and Baltic Seas and emended description of the genus Sulfurimonas.</title>
        <authorList>
            <person name="Henkel J.V."/>
            <person name="Laudan C."/>
            <person name="Werner J."/>
            <person name="Neu T."/>
            <person name="Plewe S."/>
            <person name="Sproer C."/>
            <person name="Bunk B."/>
            <person name="Schulz-Vogt H.N."/>
        </authorList>
    </citation>
    <scope>NUCLEOTIDE SEQUENCE [LARGE SCALE GENOMIC DNA]</scope>
    <source>
        <strain evidence="2 3">SoZ1</strain>
    </source>
</reference>
<dbReference type="Gene3D" id="2.60.40.10">
    <property type="entry name" value="Immunoglobulins"/>
    <property type="match status" value="1"/>
</dbReference>
<dbReference type="InterPro" id="IPR014756">
    <property type="entry name" value="Ig_E-set"/>
</dbReference>